<dbReference type="PROSITE" id="PS51897">
    <property type="entry name" value="ANNEXIN_2"/>
    <property type="match status" value="4"/>
</dbReference>
<dbReference type="GO" id="GO:0012506">
    <property type="term" value="C:vesicle membrane"/>
    <property type="evidence" value="ECO:0007669"/>
    <property type="project" value="TreeGrafter"/>
</dbReference>
<dbReference type="FunFam" id="1.10.220.10:FF:000010">
    <property type="entry name" value="Annexin"/>
    <property type="match status" value="1"/>
</dbReference>
<comment type="domain">
    <text evidence="6">A pair of annexin repeats may form one binding site for calcium and phospholipid.</text>
</comment>
<accession>A0AAN8NRA1</accession>
<dbReference type="Pfam" id="PF00191">
    <property type="entry name" value="Annexin"/>
    <property type="match status" value="4"/>
</dbReference>
<sequence length="319" mass="35873">MANDYKAEPTVRPYADFNASEDGIALREAMKGLGTDEGVIVDILANRSNSQRQEISKFFTEEYGRNLIEDLKSELGGKFEDLIVALMVPPVEYLCKQINKAIKGIGTDDHCLIEILCSKNNTEIQELVNAYEAKYNRPLAEHLCSDTSGDFRRFLTLIITGVRKDSSETDPEAAREMAEKLHASGEGKLGTDEEVFNKIFAHESFAQLRLIFEEYKKIGGRTIEQAIKNEMTGHLKEALLATVDCVQHPPAFFAKRLHKAMAGMGTDDVTLIRIIVSRSEIDLENIKNEYERLYEKTLESAVRGETHGHYKKALLAIIK</sequence>
<evidence type="ECO:0000256" key="6">
    <source>
        <dbReference type="RuleBase" id="RU003540"/>
    </source>
</evidence>
<dbReference type="FunFam" id="1.10.220.10:FF:000001">
    <property type="entry name" value="Annexin"/>
    <property type="match status" value="1"/>
</dbReference>
<dbReference type="GO" id="GO:0005509">
    <property type="term" value="F:calcium ion binding"/>
    <property type="evidence" value="ECO:0007669"/>
    <property type="project" value="InterPro"/>
</dbReference>
<evidence type="ECO:0000313" key="7">
    <source>
        <dbReference type="EMBL" id="KAK6625727.1"/>
    </source>
</evidence>
<evidence type="ECO:0000256" key="2">
    <source>
        <dbReference type="ARBA" id="ARBA00022737"/>
    </source>
</evidence>
<comment type="caution">
    <text evidence="7">The sequence shown here is derived from an EMBL/GenBank/DDBJ whole genome shotgun (WGS) entry which is preliminary data.</text>
</comment>
<dbReference type="GO" id="GO:0005544">
    <property type="term" value="F:calcium-dependent phospholipid binding"/>
    <property type="evidence" value="ECO:0007669"/>
    <property type="project" value="UniProtKB-KW"/>
</dbReference>
<evidence type="ECO:0000256" key="1">
    <source>
        <dbReference type="ARBA" id="ARBA00007831"/>
    </source>
</evidence>
<dbReference type="GO" id="GO:0005634">
    <property type="term" value="C:nucleus"/>
    <property type="evidence" value="ECO:0007669"/>
    <property type="project" value="TreeGrafter"/>
</dbReference>
<dbReference type="AlphaFoldDB" id="A0AAN8NRA1"/>
<comment type="similarity">
    <text evidence="1 6">Belongs to the annexin family.</text>
</comment>
<keyword evidence="2 6" id="KW-0677">Repeat</keyword>
<dbReference type="PANTHER" id="PTHR10502:SF177">
    <property type="entry name" value="ANNEXIN B10"/>
    <property type="match status" value="1"/>
</dbReference>
<dbReference type="InterPro" id="IPR018252">
    <property type="entry name" value="Annexin_repeat_CS"/>
</dbReference>
<keyword evidence="3 6" id="KW-0106">Calcium</keyword>
<evidence type="ECO:0000256" key="4">
    <source>
        <dbReference type="ARBA" id="ARBA00023216"/>
    </source>
</evidence>
<dbReference type="PANTHER" id="PTHR10502">
    <property type="entry name" value="ANNEXIN"/>
    <property type="match status" value="1"/>
</dbReference>
<dbReference type="InterPro" id="IPR018502">
    <property type="entry name" value="Annexin_repeat"/>
</dbReference>
<dbReference type="PROSITE" id="PS00223">
    <property type="entry name" value="ANNEXIN_1"/>
    <property type="match status" value="2"/>
</dbReference>
<dbReference type="InterPro" id="IPR037104">
    <property type="entry name" value="Annexin_sf"/>
</dbReference>
<dbReference type="FunFam" id="1.10.220.10:FF:000002">
    <property type="entry name" value="Annexin"/>
    <property type="match status" value="1"/>
</dbReference>
<reference evidence="7 8" key="1">
    <citation type="submission" date="2023-10" db="EMBL/GenBank/DDBJ databases">
        <title>Genomes of two closely related lineages of the louse Polyplax serrata with different host specificities.</title>
        <authorList>
            <person name="Martinu J."/>
            <person name="Tarabai H."/>
            <person name="Stefka J."/>
            <person name="Hypsa V."/>
        </authorList>
    </citation>
    <scope>NUCLEOTIDE SEQUENCE [LARGE SCALE GENOMIC DNA]</scope>
    <source>
        <strain evidence="7">HR10_N</strain>
    </source>
</reference>
<dbReference type="PRINTS" id="PR00196">
    <property type="entry name" value="ANNEXIN"/>
</dbReference>
<dbReference type="GO" id="GO:0001786">
    <property type="term" value="F:phosphatidylserine binding"/>
    <property type="evidence" value="ECO:0007669"/>
    <property type="project" value="TreeGrafter"/>
</dbReference>
<dbReference type="EMBL" id="JAWJWE010000037">
    <property type="protein sequence ID" value="KAK6625727.1"/>
    <property type="molecule type" value="Genomic_DNA"/>
</dbReference>
<evidence type="ECO:0000256" key="3">
    <source>
        <dbReference type="ARBA" id="ARBA00022837"/>
    </source>
</evidence>
<dbReference type="InterPro" id="IPR001464">
    <property type="entry name" value="Annexin"/>
</dbReference>
<protein>
    <recommendedName>
        <fullName evidence="6">Annexin</fullName>
    </recommendedName>
</protein>
<evidence type="ECO:0000313" key="8">
    <source>
        <dbReference type="Proteomes" id="UP001372834"/>
    </source>
</evidence>
<keyword evidence="4 6" id="KW-0041">Annexin</keyword>
<dbReference type="Gene3D" id="1.10.220.10">
    <property type="entry name" value="Annexin"/>
    <property type="match status" value="4"/>
</dbReference>
<name>A0AAN8NRA1_POLSC</name>
<dbReference type="SUPFAM" id="SSF47874">
    <property type="entry name" value="Annexin"/>
    <property type="match status" value="1"/>
</dbReference>
<dbReference type="SMART" id="SM00335">
    <property type="entry name" value="ANX"/>
    <property type="match status" value="4"/>
</dbReference>
<gene>
    <name evidence="7" type="primary">ANXB10</name>
    <name evidence="7" type="ORF">RUM43_006026</name>
</gene>
<dbReference type="GO" id="GO:0005886">
    <property type="term" value="C:plasma membrane"/>
    <property type="evidence" value="ECO:0007669"/>
    <property type="project" value="TreeGrafter"/>
</dbReference>
<evidence type="ECO:0000256" key="5">
    <source>
        <dbReference type="ARBA" id="ARBA00023302"/>
    </source>
</evidence>
<organism evidence="7 8">
    <name type="scientific">Polyplax serrata</name>
    <name type="common">Common mouse louse</name>
    <dbReference type="NCBI Taxonomy" id="468196"/>
    <lineage>
        <taxon>Eukaryota</taxon>
        <taxon>Metazoa</taxon>
        <taxon>Ecdysozoa</taxon>
        <taxon>Arthropoda</taxon>
        <taxon>Hexapoda</taxon>
        <taxon>Insecta</taxon>
        <taxon>Pterygota</taxon>
        <taxon>Neoptera</taxon>
        <taxon>Paraneoptera</taxon>
        <taxon>Psocodea</taxon>
        <taxon>Troctomorpha</taxon>
        <taxon>Phthiraptera</taxon>
        <taxon>Anoplura</taxon>
        <taxon>Polyplacidae</taxon>
        <taxon>Polyplax</taxon>
    </lineage>
</organism>
<dbReference type="GO" id="GO:0005737">
    <property type="term" value="C:cytoplasm"/>
    <property type="evidence" value="ECO:0007669"/>
    <property type="project" value="TreeGrafter"/>
</dbReference>
<proteinExistence type="inferred from homology"/>
<keyword evidence="5 6" id="KW-0111">Calcium/phospholipid-binding</keyword>
<dbReference type="FunFam" id="1.10.220.10:FF:000004">
    <property type="entry name" value="Annexin"/>
    <property type="match status" value="1"/>
</dbReference>
<dbReference type="Proteomes" id="UP001372834">
    <property type="component" value="Unassembled WGS sequence"/>
</dbReference>